<evidence type="ECO:0000313" key="2">
    <source>
        <dbReference type="Proteomes" id="UP001151760"/>
    </source>
</evidence>
<gene>
    <name evidence="1" type="ORF">Tco_0875371</name>
</gene>
<sequence>MVEDGARCLKNNHADKDTYSASAEDIEVQSCFLDDQLTNLSPPRNCMPPDVPRYVNRDIPPPPAPARVTESEKAVSSKPCPSIPGPMFNGVLRVGSIEPLENPLDTRKLESSSYHALGACLRPYNAFFRRSLRNAVLTSIWYTVNDLCAAYAMNSRTASNRATGANDSSKSIPSF</sequence>
<accession>A0ABQ5BPE1</accession>
<reference evidence="1" key="1">
    <citation type="journal article" date="2022" name="Int. J. Mol. Sci.">
        <title>Draft Genome of Tanacetum Coccineum: Genomic Comparison of Closely Related Tanacetum-Family Plants.</title>
        <authorList>
            <person name="Yamashiro T."/>
            <person name="Shiraishi A."/>
            <person name="Nakayama K."/>
            <person name="Satake H."/>
        </authorList>
    </citation>
    <scope>NUCLEOTIDE SEQUENCE</scope>
</reference>
<organism evidence="1 2">
    <name type="scientific">Tanacetum coccineum</name>
    <dbReference type="NCBI Taxonomy" id="301880"/>
    <lineage>
        <taxon>Eukaryota</taxon>
        <taxon>Viridiplantae</taxon>
        <taxon>Streptophyta</taxon>
        <taxon>Embryophyta</taxon>
        <taxon>Tracheophyta</taxon>
        <taxon>Spermatophyta</taxon>
        <taxon>Magnoliopsida</taxon>
        <taxon>eudicotyledons</taxon>
        <taxon>Gunneridae</taxon>
        <taxon>Pentapetalae</taxon>
        <taxon>asterids</taxon>
        <taxon>campanulids</taxon>
        <taxon>Asterales</taxon>
        <taxon>Asteraceae</taxon>
        <taxon>Asteroideae</taxon>
        <taxon>Anthemideae</taxon>
        <taxon>Anthemidinae</taxon>
        <taxon>Tanacetum</taxon>
    </lineage>
</organism>
<keyword evidence="2" id="KW-1185">Reference proteome</keyword>
<proteinExistence type="predicted"/>
<dbReference type="Proteomes" id="UP001151760">
    <property type="component" value="Unassembled WGS sequence"/>
</dbReference>
<comment type="caution">
    <text evidence="1">The sequence shown here is derived from an EMBL/GenBank/DDBJ whole genome shotgun (WGS) entry which is preliminary data.</text>
</comment>
<reference evidence="1" key="2">
    <citation type="submission" date="2022-01" db="EMBL/GenBank/DDBJ databases">
        <authorList>
            <person name="Yamashiro T."/>
            <person name="Shiraishi A."/>
            <person name="Satake H."/>
            <person name="Nakayama K."/>
        </authorList>
    </citation>
    <scope>NUCLEOTIDE SEQUENCE</scope>
</reference>
<name>A0ABQ5BPE1_9ASTR</name>
<dbReference type="EMBL" id="BQNB010013493">
    <property type="protein sequence ID" value="GJT16665.1"/>
    <property type="molecule type" value="Genomic_DNA"/>
</dbReference>
<evidence type="ECO:0000313" key="1">
    <source>
        <dbReference type="EMBL" id="GJT16665.1"/>
    </source>
</evidence>
<protein>
    <submittedName>
        <fullName evidence="1">Uncharacterized protein</fullName>
    </submittedName>
</protein>